<dbReference type="GO" id="GO:0016791">
    <property type="term" value="F:phosphatase activity"/>
    <property type="evidence" value="ECO:0007669"/>
    <property type="project" value="TreeGrafter"/>
</dbReference>
<gene>
    <name evidence="2" type="primary">apaH_12</name>
    <name evidence="2" type="ORF">GALL_530860</name>
</gene>
<keyword evidence="2" id="KW-0378">Hydrolase</keyword>
<reference evidence="2" key="1">
    <citation type="submission" date="2016-10" db="EMBL/GenBank/DDBJ databases">
        <title>Sequence of Gallionella enrichment culture.</title>
        <authorList>
            <person name="Poehlein A."/>
            <person name="Muehling M."/>
            <person name="Daniel R."/>
        </authorList>
    </citation>
    <scope>NUCLEOTIDE SEQUENCE</scope>
</reference>
<name>A0A1J5PP72_9ZZZZ</name>
<dbReference type="InterPro" id="IPR029052">
    <property type="entry name" value="Metallo-depent_PP-like"/>
</dbReference>
<comment type="caution">
    <text evidence="2">The sequence shown here is derived from an EMBL/GenBank/DDBJ whole genome shotgun (WGS) entry which is preliminary data.</text>
</comment>
<dbReference type="GO" id="GO:0008803">
    <property type="term" value="F:bis(5'-nucleosyl)-tetraphosphatase (symmetrical) activity"/>
    <property type="evidence" value="ECO:0007669"/>
    <property type="project" value="UniProtKB-EC"/>
</dbReference>
<organism evidence="2">
    <name type="scientific">mine drainage metagenome</name>
    <dbReference type="NCBI Taxonomy" id="410659"/>
    <lineage>
        <taxon>unclassified sequences</taxon>
        <taxon>metagenomes</taxon>
        <taxon>ecological metagenomes</taxon>
    </lineage>
</organism>
<dbReference type="InterPro" id="IPR050126">
    <property type="entry name" value="Ap4A_hydrolase"/>
</dbReference>
<dbReference type="GO" id="GO:0005737">
    <property type="term" value="C:cytoplasm"/>
    <property type="evidence" value="ECO:0007669"/>
    <property type="project" value="TreeGrafter"/>
</dbReference>
<dbReference type="CDD" id="cd00144">
    <property type="entry name" value="MPP_PPP_family"/>
    <property type="match status" value="1"/>
</dbReference>
<dbReference type="PANTHER" id="PTHR42850:SF4">
    <property type="entry name" value="ZINC-DEPENDENT ENDOPOLYPHOSPHATASE"/>
    <property type="match status" value="1"/>
</dbReference>
<dbReference type="InterPro" id="IPR004843">
    <property type="entry name" value="Calcineurin-like_PHP"/>
</dbReference>
<proteinExistence type="predicted"/>
<feature type="domain" description="Calcineurin-like phosphoesterase" evidence="1">
    <location>
        <begin position="32"/>
        <end position="195"/>
    </location>
</feature>
<dbReference type="SUPFAM" id="SSF56300">
    <property type="entry name" value="Metallo-dependent phosphatases"/>
    <property type="match status" value="1"/>
</dbReference>
<sequence>MKLFKSLFRPGIAPIENRPAVVFGPPQPEFDLYVIGDVHGRVDLLNRLLARIEADINLSDGDGEHRIIFVGDYIDRGDDSAIALERIFSLAQNDPAHVVCLLGNHERMMLDFLDTPTKGPRWLRNGGLQTLMSLGLGGALAEGMTDEELVALSTDLHRALPDGVEDWLRTLPLFWHSGNVWAVHAGADPSLPMSDQPSRTLIWGHRDFFTVPRQDQQWVAHGHTVVDAGEAKDGRIAVDTGAVYTGRLSAARIQQGNVSFLVA</sequence>
<dbReference type="Gene3D" id="3.60.21.10">
    <property type="match status" value="1"/>
</dbReference>
<evidence type="ECO:0000259" key="1">
    <source>
        <dbReference type="Pfam" id="PF00149"/>
    </source>
</evidence>
<dbReference type="Pfam" id="PF00149">
    <property type="entry name" value="Metallophos"/>
    <property type="match status" value="1"/>
</dbReference>
<dbReference type="AlphaFoldDB" id="A0A1J5PP72"/>
<accession>A0A1J5PP72</accession>
<dbReference type="EC" id="3.6.1.41" evidence="2"/>
<dbReference type="GO" id="GO:0110154">
    <property type="term" value="P:RNA decapping"/>
    <property type="evidence" value="ECO:0007669"/>
    <property type="project" value="TreeGrafter"/>
</dbReference>
<dbReference type="EMBL" id="MLJW01007394">
    <property type="protein sequence ID" value="OIQ65357.1"/>
    <property type="molecule type" value="Genomic_DNA"/>
</dbReference>
<evidence type="ECO:0000313" key="2">
    <source>
        <dbReference type="EMBL" id="OIQ65357.1"/>
    </source>
</evidence>
<dbReference type="PANTHER" id="PTHR42850">
    <property type="entry name" value="METALLOPHOSPHOESTERASE"/>
    <property type="match status" value="1"/>
</dbReference>
<protein>
    <submittedName>
        <fullName evidence="2">Bis(5'-nucleosyl)-tetraphosphatase, symmetrical</fullName>
        <ecNumber evidence="2">3.6.1.41</ecNumber>
    </submittedName>
</protein>